<dbReference type="Proteomes" id="UP000694925">
    <property type="component" value="Unplaced"/>
</dbReference>
<evidence type="ECO:0000313" key="4">
    <source>
        <dbReference type="RefSeq" id="XP_026675473.1"/>
    </source>
</evidence>
<dbReference type="KEGG" id="ccal:108632347"/>
<feature type="transmembrane region" description="Helical" evidence="2">
    <location>
        <begin position="85"/>
        <end position="104"/>
    </location>
</feature>
<evidence type="ECO:0000313" key="3">
    <source>
        <dbReference type="Proteomes" id="UP000694925"/>
    </source>
</evidence>
<evidence type="ECO:0000256" key="1">
    <source>
        <dbReference type="SAM" id="MobiDB-lite"/>
    </source>
</evidence>
<keyword evidence="2" id="KW-1133">Transmembrane helix</keyword>
<sequence>MCARNSPCQSPPRARSSPTSSENPTDDRFRHQQPPHPPYIPYYPPPPPYLNPYGPYPYHPPGGYYTPYCNDVQEPKGVGNGGSSWFGIVLFFFLLLFIVSFIFYRSLSRDTQRRLHDARLPTLIQPAALQDHNRDRVS</sequence>
<protein>
    <submittedName>
        <fullName evidence="4">Cyclin-K-like</fullName>
    </submittedName>
</protein>
<name>A0AAJ7SDW1_9HYME</name>
<gene>
    <name evidence="4" type="primary">LOC108632347</name>
</gene>
<keyword evidence="2" id="KW-0472">Membrane</keyword>
<dbReference type="RefSeq" id="XP_026675473.1">
    <property type="nucleotide sequence ID" value="XM_026819672.1"/>
</dbReference>
<keyword evidence="2" id="KW-0812">Transmembrane</keyword>
<accession>A0AAJ7SDW1</accession>
<organism evidence="3 4">
    <name type="scientific">Ceratina calcarata</name>
    <dbReference type="NCBI Taxonomy" id="156304"/>
    <lineage>
        <taxon>Eukaryota</taxon>
        <taxon>Metazoa</taxon>
        <taxon>Ecdysozoa</taxon>
        <taxon>Arthropoda</taxon>
        <taxon>Hexapoda</taxon>
        <taxon>Insecta</taxon>
        <taxon>Pterygota</taxon>
        <taxon>Neoptera</taxon>
        <taxon>Endopterygota</taxon>
        <taxon>Hymenoptera</taxon>
        <taxon>Apocrita</taxon>
        <taxon>Aculeata</taxon>
        <taxon>Apoidea</taxon>
        <taxon>Anthophila</taxon>
        <taxon>Apidae</taxon>
        <taxon>Ceratina</taxon>
        <taxon>Zadontomerus</taxon>
    </lineage>
</organism>
<dbReference type="AlphaFoldDB" id="A0AAJ7SDW1"/>
<keyword evidence="3" id="KW-1185">Reference proteome</keyword>
<proteinExistence type="predicted"/>
<dbReference type="GeneID" id="108632347"/>
<evidence type="ECO:0000256" key="2">
    <source>
        <dbReference type="SAM" id="Phobius"/>
    </source>
</evidence>
<reference evidence="4" key="1">
    <citation type="submission" date="2025-08" db="UniProtKB">
        <authorList>
            <consortium name="RefSeq"/>
        </authorList>
    </citation>
    <scope>IDENTIFICATION</scope>
    <source>
        <tissue evidence="4">Whole body</tissue>
    </source>
</reference>
<feature type="compositionally biased region" description="Low complexity" evidence="1">
    <location>
        <begin position="11"/>
        <end position="21"/>
    </location>
</feature>
<feature type="region of interest" description="Disordered" evidence="1">
    <location>
        <begin position="1"/>
        <end position="41"/>
    </location>
</feature>